<organism evidence="1">
    <name type="scientific">Rhizophora mucronata</name>
    <name type="common">Asiatic mangrove</name>
    <dbReference type="NCBI Taxonomy" id="61149"/>
    <lineage>
        <taxon>Eukaryota</taxon>
        <taxon>Viridiplantae</taxon>
        <taxon>Streptophyta</taxon>
        <taxon>Embryophyta</taxon>
        <taxon>Tracheophyta</taxon>
        <taxon>Spermatophyta</taxon>
        <taxon>Magnoliopsida</taxon>
        <taxon>eudicotyledons</taxon>
        <taxon>Gunneridae</taxon>
        <taxon>Pentapetalae</taxon>
        <taxon>rosids</taxon>
        <taxon>fabids</taxon>
        <taxon>Malpighiales</taxon>
        <taxon>Rhizophoraceae</taxon>
        <taxon>Rhizophora</taxon>
    </lineage>
</organism>
<dbReference type="EMBL" id="GGEC01062631">
    <property type="protein sequence ID" value="MBX43115.1"/>
    <property type="molecule type" value="Transcribed_RNA"/>
</dbReference>
<accession>A0A2P2NL19</accession>
<name>A0A2P2NL19_RHIMU</name>
<sequence length="13" mass="1565">MGGYRQDIKDRLI</sequence>
<reference evidence="1" key="1">
    <citation type="submission" date="2018-02" db="EMBL/GenBank/DDBJ databases">
        <title>Rhizophora mucronata_Transcriptome.</title>
        <authorList>
            <person name="Meera S.P."/>
            <person name="Sreeshan A."/>
            <person name="Augustine A."/>
        </authorList>
    </citation>
    <scope>NUCLEOTIDE SEQUENCE</scope>
    <source>
        <tissue evidence="1">Leaf</tissue>
    </source>
</reference>
<evidence type="ECO:0000313" key="1">
    <source>
        <dbReference type="EMBL" id="MBX43115.1"/>
    </source>
</evidence>
<protein>
    <submittedName>
        <fullName evidence="1">Uncharacterized protein</fullName>
    </submittedName>
</protein>
<proteinExistence type="predicted"/>